<dbReference type="Pfam" id="PF02527">
    <property type="entry name" value="GidB"/>
    <property type="match status" value="1"/>
</dbReference>
<proteinExistence type="inferred from homology"/>
<evidence type="ECO:0000256" key="5">
    <source>
        <dbReference type="ARBA" id="ARBA00022691"/>
    </source>
</evidence>
<dbReference type="GO" id="GO:0070043">
    <property type="term" value="F:rRNA (guanine-N7-)-methyltransferase activity"/>
    <property type="evidence" value="ECO:0007669"/>
    <property type="project" value="UniProtKB-UniRule"/>
</dbReference>
<dbReference type="InterPro" id="IPR003682">
    <property type="entry name" value="rRNA_ssu_MeTfrase_G"/>
</dbReference>
<dbReference type="EC" id="2.1.1.-" evidence="6"/>
<evidence type="ECO:0000256" key="2">
    <source>
        <dbReference type="ARBA" id="ARBA00022552"/>
    </source>
</evidence>
<comment type="similarity">
    <text evidence="6">Belongs to the methyltransferase superfamily. RNA methyltransferase RsmG family.</text>
</comment>
<evidence type="ECO:0000256" key="4">
    <source>
        <dbReference type="ARBA" id="ARBA00022679"/>
    </source>
</evidence>
<dbReference type="Gene3D" id="3.40.50.150">
    <property type="entry name" value="Vaccinia Virus protein VP39"/>
    <property type="match status" value="1"/>
</dbReference>
<keyword evidence="2 6" id="KW-0698">rRNA processing</keyword>
<name>A0A5M4FBD9_9ACTN</name>
<comment type="caution">
    <text evidence="6">Lacks conserved residue(s) required for the propagation of feature annotation.</text>
</comment>
<dbReference type="OrthoDB" id="9808773at2"/>
<comment type="caution">
    <text evidence="8">The sequence shown here is derived from an EMBL/GenBank/DDBJ whole genome shotgun (WGS) entry which is preliminary data.</text>
</comment>
<dbReference type="SUPFAM" id="SSF53335">
    <property type="entry name" value="S-adenosyl-L-methionine-dependent methyltransferases"/>
    <property type="match status" value="1"/>
</dbReference>
<reference evidence="8" key="1">
    <citation type="submission" date="2019-09" db="EMBL/GenBank/DDBJ databases">
        <authorList>
            <person name="Li J."/>
        </authorList>
    </citation>
    <scope>NUCLEOTIDE SEQUENCE [LARGE SCALE GENOMIC DNA]</scope>
    <source>
        <strain evidence="8">JCM 14732</strain>
    </source>
</reference>
<dbReference type="AlphaFoldDB" id="A0A5M4FBD9"/>
<organism evidence="8 9">
    <name type="scientific">Aeromicrobium ginsengisoli</name>
    <dbReference type="NCBI Taxonomy" id="363867"/>
    <lineage>
        <taxon>Bacteria</taxon>
        <taxon>Bacillati</taxon>
        <taxon>Actinomycetota</taxon>
        <taxon>Actinomycetes</taxon>
        <taxon>Propionibacteriales</taxon>
        <taxon>Nocardioidaceae</taxon>
        <taxon>Aeromicrobium</taxon>
    </lineage>
</organism>
<evidence type="ECO:0000313" key="9">
    <source>
        <dbReference type="Proteomes" id="UP000380867"/>
    </source>
</evidence>
<evidence type="ECO:0000256" key="3">
    <source>
        <dbReference type="ARBA" id="ARBA00022603"/>
    </source>
</evidence>
<keyword evidence="4 6" id="KW-0808">Transferase</keyword>
<evidence type="ECO:0000256" key="1">
    <source>
        <dbReference type="ARBA" id="ARBA00022490"/>
    </source>
</evidence>
<keyword evidence="5 6" id="KW-0949">S-adenosyl-L-methionine</keyword>
<sequence length="218" mass="23056">MTGSTPGPGDEGRQDVSRETPPSHAAGVFASRLPLAEQYAHLLATDGVVKGLIGPREVPRIWDRHIMNSAVVVPRVPQGATVADIGTGAGLPGLVWAIARPDLTVTLVEPLLRRTRFLDDVVAELGLDNVTVLRARAEEVHETYDVVTARAVAALDKLGRWCLPLVRKGGVLLALKGRTAQEEVTAATATLHRLGATTIVVATYANGDVPTTVVEVST</sequence>
<dbReference type="PANTHER" id="PTHR31760">
    <property type="entry name" value="S-ADENOSYL-L-METHIONINE-DEPENDENT METHYLTRANSFERASES SUPERFAMILY PROTEIN"/>
    <property type="match status" value="1"/>
</dbReference>
<dbReference type="Proteomes" id="UP000380867">
    <property type="component" value="Unassembled WGS sequence"/>
</dbReference>
<feature type="region of interest" description="Disordered" evidence="7">
    <location>
        <begin position="1"/>
        <end position="24"/>
    </location>
</feature>
<dbReference type="CDD" id="cd02440">
    <property type="entry name" value="AdoMet_MTases"/>
    <property type="match status" value="1"/>
</dbReference>
<dbReference type="InterPro" id="IPR029063">
    <property type="entry name" value="SAM-dependent_MTases_sf"/>
</dbReference>
<keyword evidence="9" id="KW-1185">Reference proteome</keyword>
<keyword evidence="3 6" id="KW-0489">Methyltransferase</keyword>
<dbReference type="PANTHER" id="PTHR31760:SF0">
    <property type="entry name" value="S-ADENOSYL-L-METHIONINE-DEPENDENT METHYLTRANSFERASES SUPERFAMILY PROTEIN"/>
    <property type="match status" value="1"/>
</dbReference>
<feature type="binding site" evidence="6">
    <location>
        <begin position="137"/>
        <end position="138"/>
    </location>
    <ligand>
        <name>S-adenosyl-L-methionine</name>
        <dbReference type="ChEBI" id="CHEBI:59789"/>
    </ligand>
</feature>
<evidence type="ECO:0000256" key="7">
    <source>
        <dbReference type="SAM" id="MobiDB-lite"/>
    </source>
</evidence>
<dbReference type="EMBL" id="SDPQ02000003">
    <property type="protein sequence ID" value="KAA1395716.1"/>
    <property type="molecule type" value="Genomic_DNA"/>
</dbReference>
<comment type="subcellular location">
    <subcellularLocation>
        <location evidence="6">Cytoplasm</location>
    </subcellularLocation>
</comment>
<evidence type="ECO:0000313" key="8">
    <source>
        <dbReference type="EMBL" id="KAA1395716.1"/>
    </source>
</evidence>
<accession>A0A5M4FBD9</accession>
<dbReference type="NCBIfam" id="TIGR00138">
    <property type="entry name" value="rsmG_gidB"/>
    <property type="match status" value="1"/>
</dbReference>
<dbReference type="HAMAP" id="MF_00074">
    <property type="entry name" value="16SrRNA_methyltr_G"/>
    <property type="match status" value="1"/>
</dbReference>
<dbReference type="GO" id="GO:0005829">
    <property type="term" value="C:cytosol"/>
    <property type="evidence" value="ECO:0007669"/>
    <property type="project" value="TreeGrafter"/>
</dbReference>
<feature type="binding site" evidence="6">
    <location>
        <position position="150"/>
    </location>
    <ligand>
        <name>S-adenosyl-L-methionine</name>
        <dbReference type="ChEBI" id="CHEBI:59789"/>
    </ligand>
</feature>
<feature type="binding site" evidence="6">
    <location>
        <position position="86"/>
    </location>
    <ligand>
        <name>S-adenosyl-L-methionine</name>
        <dbReference type="ChEBI" id="CHEBI:59789"/>
    </ligand>
</feature>
<protein>
    <recommendedName>
        <fullName evidence="6">Ribosomal RNA small subunit methyltransferase G</fullName>
        <ecNumber evidence="6">2.1.1.-</ecNumber>
    </recommendedName>
    <alternativeName>
        <fullName evidence="6">16S rRNA 7-methylguanosine methyltransferase</fullName>
        <shortName evidence="6">16S rRNA m7G methyltransferase</shortName>
    </alternativeName>
</protein>
<feature type="binding site" evidence="6">
    <location>
        <position position="91"/>
    </location>
    <ligand>
        <name>S-adenosyl-L-methionine</name>
        <dbReference type="ChEBI" id="CHEBI:59789"/>
    </ligand>
</feature>
<comment type="function">
    <text evidence="6">Specifically methylates the N7 position of a guanine in 16S rRNA.</text>
</comment>
<gene>
    <name evidence="6 8" type="primary">rsmG</name>
    <name evidence="8" type="ORF">ESP70_016365</name>
</gene>
<evidence type="ECO:0000256" key="6">
    <source>
        <dbReference type="HAMAP-Rule" id="MF_00074"/>
    </source>
</evidence>
<keyword evidence="1 6" id="KW-0963">Cytoplasm</keyword>